<sequence>MVGRFRQGPLAPGARQDVLTEIGREILGSVPDTWTEIFYSVCAIVSYREEEMLVRHGDGEPERTSVPAGAAPRISVLRAGMYQEEKGAWFSTRYTTTRPGNPTTKFDYENEPEFLFLPSEENCVQELRRFTPYRGERTGMARGEGWWRWRELRVGGAQRRCQSPRLLASPPARGVAGAW</sequence>
<dbReference type="InterPro" id="IPR036170">
    <property type="entry name" value="YezG-like_sf"/>
</dbReference>
<gene>
    <name evidence="1" type="ORF">KGD83_26560</name>
</gene>
<proteinExistence type="predicted"/>
<accession>A0ABX8C331</accession>
<evidence type="ECO:0000313" key="1">
    <source>
        <dbReference type="EMBL" id="QUX28728.1"/>
    </source>
</evidence>
<evidence type="ECO:0000313" key="2">
    <source>
        <dbReference type="Proteomes" id="UP000678016"/>
    </source>
</evidence>
<dbReference type="SUPFAM" id="SSF160424">
    <property type="entry name" value="BH3703-like"/>
    <property type="match status" value="1"/>
</dbReference>
<organism evidence="1 2">
    <name type="scientific">Nocardiopsis akebiae</name>
    <dbReference type="NCBI Taxonomy" id="2831968"/>
    <lineage>
        <taxon>Bacteria</taxon>
        <taxon>Bacillati</taxon>
        <taxon>Actinomycetota</taxon>
        <taxon>Actinomycetes</taxon>
        <taxon>Streptosporangiales</taxon>
        <taxon>Nocardiopsidaceae</taxon>
        <taxon>Nocardiopsis</taxon>
    </lineage>
</organism>
<name>A0ABX8C331_9ACTN</name>
<dbReference type="RefSeq" id="WP_212641655.1">
    <property type="nucleotide sequence ID" value="NZ_CP074132.1"/>
</dbReference>
<reference evidence="2" key="1">
    <citation type="submission" date="2021-05" db="EMBL/GenBank/DDBJ databases">
        <title>Direct Submission.</title>
        <authorList>
            <person name="Li K."/>
            <person name="Gao J."/>
        </authorList>
    </citation>
    <scope>NUCLEOTIDE SEQUENCE [LARGE SCALE GENOMIC DNA]</scope>
    <source>
        <strain evidence="2">HDS12</strain>
    </source>
</reference>
<dbReference type="Proteomes" id="UP000678016">
    <property type="component" value="Chromosome"/>
</dbReference>
<keyword evidence="2" id="KW-1185">Reference proteome</keyword>
<dbReference type="EMBL" id="CP074132">
    <property type="protein sequence ID" value="QUX28728.1"/>
    <property type="molecule type" value="Genomic_DNA"/>
</dbReference>
<protein>
    <submittedName>
        <fullName evidence="1">Uncharacterized protein</fullName>
    </submittedName>
</protein>